<feature type="compositionally biased region" description="Acidic residues" evidence="1">
    <location>
        <begin position="887"/>
        <end position="899"/>
    </location>
</feature>
<reference evidence="3" key="1">
    <citation type="journal article" date="2020" name="Stud. Mycol.">
        <title>101 Dothideomycetes genomes: a test case for predicting lifestyles and emergence of pathogens.</title>
        <authorList>
            <person name="Haridas S."/>
            <person name="Albert R."/>
            <person name="Binder M."/>
            <person name="Bloem J."/>
            <person name="Labutti K."/>
            <person name="Salamov A."/>
            <person name="Andreopoulos B."/>
            <person name="Baker S."/>
            <person name="Barry K."/>
            <person name="Bills G."/>
            <person name="Bluhm B."/>
            <person name="Cannon C."/>
            <person name="Castanera R."/>
            <person name="Culley D."/>
            <person name="Daum C."/>
            <person name="Ezra D."/>
            <person name="Gonzalez J."/>
            <person name="Henrissat B."/>
            <person name="Kuo A."/>
            <person name="Liang C."/>
            <person name="Lipzen A."/>
            <person name="Lutzoni F."/>
            <person name="Magnuson J."/>
            <person name="Mondo S."/>
            <person name="Nolan M."/>
            <person name="Ohm R."/>
            <person name="Pangilinan J."/>
            <person name="Park H.-J."/>
            <person name="Ramirez L."/>
            <person name="Alfaro M."/>
            <person name="Sun H."/>
            <person name="Tritt A."/>
            <person name="Yoshinaga Y."/>
            <person name="Zwiers L.-H."/>
            <person name="Turgeon B."/>
            <person name="Goodwin S."/>
            <person name="Spatafora J."/>
            <person name="Crous P."/>
            <person name="Grigoriev I."/>
        </authorList>
    </citation>
    <scope>NUCLEOTIDE SEQUENCE</scope>
    <source>
        <strain evidence="3">CBS 122368</strain>
    </source>
</reference>
<evidence type="ECO:0000256" key="1">
    <source>
        <dbReference type="SAM" id="MobiDB-lite"/>
    </source>
</evidence>
<evidence type="ECO:0000259" key="2">
    <source>
        <dbReference type="PROSITE" id="PS51469"/>
    </source>
</evidence>
<dbReference type="Pfam" id="PF09994">
    <property type="entry name" value="T6SS_Tle1-like_cat"/>
    <property type="match status" value="1"/>
</dbReference>
<feature type="compositionally biased region" description="Basic and acidic residues" evidence="1">
    <location>
        <begin position="797"/>
        <end position="808"/>
    </location>
</feature>
<evidence type="ECO:0000313" key="3">
    <source>
        <dbReference type="EMBL" id="KAF2248657.1"/>
    </source>
</evidence>
<evidence type="ECO:0000313" key="4">
    <source>
        <dbReference type="Proteomes" id="UP000800094"/>
    </source>
</evidence>
<feature type="region of interest" description="Disordered" evidence="1">
    <location>
        <begin position="357"/>
        <end position="454"/>
    </location>
</feature>
<dbReference type="Proteomes" id="UP000800094">
    <property type="component" value="Unassembled WGS sequence"/>
</dbReference>
<sequence length="1443" mass="159797">MESGPSDAFVEVVKRRLFICCDGTWQDGVNNKGQPLTNVARLARSIKGVSDDGYLQLVYYDSGVGNGTGLFGLGQGVDGATGRGISAKIRNAYSFVSYNYQDGDEIILVGFSRGAFTVQCVASLIGQIGLLRKEDLQYLRPLFTLWANQDLRTWSNMTPLQVLLKEITDALKAPGKIEAPTTRKVKIKALAVWDTVSALGFPTPTLSPRPLSFVGKSAPRVLEHAFQALALNESRRLFKPVVWREGNEGCRNVTQCWFLGSHADVGGGSGDPELATISLIWMASKLIALGVTFETGSLIEFLGGRHMKWIIMVNRPLGRYKATLKLPSHARRQGFVTKTAWYWWFAGLKRRRKYFKASADGGEDRRTGTADGSNATADTPSKSRSGETFGRRRRSDATSTSPSTSHSEGTSRASEVHTDSPGHESASDSKGKGKDLLAGGAETDDSQQRAAELSEQPFAMNIHFSVRLMMAKKKNKCNVLEKWKNVPEHGRIMWEHPNMAQKKIPEDESGPGEWKLLRGHGKDRQAMVAKTVLSPFLYHVLELAGGIEGSVSVNSRRIIATPRDRSSTRRPLPGLPSVFHVFTVLLQQPALTDNDDSSAHSREGPENVASLSGWERGARGAFQSGSGKSWVMLSNPCWRGESFIRLLLFANLPTSPLSPHLFPSKFVPCLSIRPTFRSHTRLCWPTDEIFTFFLSFPQTIPPQPELTSTKLPRISSQHQQHHAASRSLVTHQEASSCRKPASVVTTSAPTAATPSRRKRALPKVNPRKSTAYGASGRSVEAAVLTVTATGFSQAFEAQRETAVGRDDEEKGEEEEPMMSGALNGGPAGLPPLPDHHSGEESSSEDERSQPAADTSKSFGMTREAGMTHATTARVRPSRTRIGQQEFTPEDLDTSIDELIADGRREAGERASRRARREAEQRARHAQEQAREAAQELAREEADRLVRDGNRQVRRSEAGPRRAVPLPARVLVQQSIEGDVQDAFDEPKSGNRWWWVPYLVGALAIFLPLVVIPLRQYTPPSGFAETAPQTPGMFKAVGSRFSYHWNDWARWIMPPETTEEEAIRAFRQGEAVHDDILWNRMYLLNKKWEEKFGVVDDTIQGLKDHLPEQLVVTRQRDGSVEIPDEFWRALLLKVRSNDTAWNEFLRESQLKIKELRGSIDLGTSEAWPMPISREEFAKIMEKQYAELSDRVDAKVAEAMSANAKQLKFLMNNEVKKAAVDQMRLQSLALTNLIANMELTEKKANYFSPGLGARVDSSITSGTYSDDPAALARVARRLSLIPQRRPPSAALYPWQEPGECWCSAGDASHTGKAQLGVTVPKPMFPSQITIEHLPIDVVPDENIANAPRDVELWVQAAAPPTFHFQHRKDQCGPGLAGWVCLGSVRYDIHGSNHVQTFNLDGQSAVPITKAMVRIASNYGADHTCLYRIRLHGHHAGTKHEYDVHD</sequence>
<feature type="compositionally biased region" description="Polar residues" evidence="1">
    <location>
        <begin position="705"/>
        <end position="718"/>
    </location>
</feature>
<dbReference type="PANTHER" id="PTHR33840">
    <property type="match status" value="1"/>
</dbReference>
<proteinExistence type="predicted"/>
<dbReference type="EMBL" id="ML987195">
    <property type="protein sequence ID" value="KAF2248657.1"/>
    <property type="molecule type" value="Genomic_DNA"/>
</dbReference>
<gene>
    <name evidence="3" type="ORF">BU26DRAFT_550614</name>
</gene>
<dbReference type="GeneID" id="54585393"/>
<dbReference type="PROSITE" id="PS51469">
    <property type="entry name" value="SUN"/>
    <property type="match status" value="1"/>
</dbReference>
<feature type="compositionally biased region" description="Low complexity" evidence="1">
    <location>
        <begin position="740"/>
        <end position="754"/>
    </location>
</feature>
<feature type="compositionally biased region" description="Basic and acidic residues" evidence="1">
    <location>
        <begin position="414"/>
        <end position="435"/>
    </location>
</feature>
<feature type="region of interest" description="Disordered" evidence="1">
    <location>
        <begin position="704"/>
        <end position="777"/>
    </location>
</feature>
<dbReference type="Pfam" id="PF07738">
    <property type="entry name" value="Sad1_UNC"/>
    <property type="match status" value="1"/>
</dbReference>
<dbReference type="InterPro" id="IPR012919">
    <property type="entry name" value="SUN_dom"/>
</dbReference>
<feature type="domain" description="SUN" evidence="2">
    <location>
        <begin position="1250"/>
        <end position="1433"/>
    </location>
</feature>
<accession>A0A6A6IEM6</accession>
<dbReference type="PANTHER" id="PTHR33840:SF1">
    <property type="entry name" value="TLE1 PHOSPHOLIPASE DOMAIN-CONTAINING PROTEIN"/>
    <property type="match status" value="1"/>
</dbReference>
<dbReference type="RefSeq" id="XP_033683661.1">
    <property type="nucleotide sequence ID" value="XM_033832063.1"/>
</dbReference>
<feature type="compositionally biased region" description="Polar residues" evidence="1">
    <location>
        <begin position="397"/>
        <end position="413"/>
    </location>
</feature>
<name>A0A6A6IEM6_9PLEO</name>
<feature type="compositionally biased region" description="Polar residues" evidence="1">
    <location>
        <begin position="370"/>
        <end position="383"/>
    </location>
</feature>
<protein>
    <recommendedName>
        <fullName evidence="2">SUN domain-containing protein</fullName>
    </recommendedName>
</protein>
<feature type="compositionally biased region" description="Basic and acidic residues" evidence="1">
    <location>
        <begin position="833"/>
        <end position="848"/>
    </location>
</feature>
<dbReference type="Gene3D" id="2.60.120.260">
    <property type="entry name" value="Galactose-binding domain-like"/>
    <property type="match status" value="1"/>
</dbReference>
<keyword evidence="4" id="KW-1185">Reference proteome</keyword>
<dbReference type="InterPro" id="IPR018712">
    <property type="entry name" value="Tle1-like_cat"/>
</dbReference>
<feature type="region of interest" description="Disordered" evidence="1">
    <location>
        <begin position="797"/>
        <end position="942"/>
    </location>
</feature>
<dbReference type="OrthoDB" id="342281at2759"/>
<organism evidence="3 4">
    <name type="scientific">Trematosphaeria pertusa</name>
    <dbReference type="NCBI Taxonomy" id="390896"/>
    <lineage>
        <taxon>Eukaryota</taxon>
        <taxon>Fungi</taxon>
        <taxon>Dikarya</taxon>
        <taxon>Ascomycota</taxon>
        <taxon>Pezizomycotina</taxon>
        <taxon>Dothideomycetes</taxon>
        <taxon>Pleosporomycetidae</taxon>
        <taxon>Pleosporales</taxon>
        <taxon>Massarineae</taxon>
        <taxon>Trematosphaeriaceae</taxon>
        <taxon>Trematosphaeria</taxon>
    </lineage>
</organism>
<feature type="compositionally biased region" description="Basic and acidic residues" evidence="1">
    <location>
        <begin position="900"/>
        <end position="942"/>
    </location>
</feature>